<keyword evidence="4" id="KW-1185">Reference proteome</keyword>
<name>A0A176VHT6_MARPO</name>
<evidence type="ECO:0000256" key="1">
    <source>
        <dbReference type="SAM" id="Coils"/>
    </source>
</evidence>
<feature type="compositionally biased region" description="Acidic residues" evidence="2">
    <location>
        <begin position="21"/>
        <end position="32"/>
    </location>
</feature>
<feature type="compositionally biased region" description="Basic and acidic residues" evidence="2">
    <location>
        <begin position="33"/>
        <end position="49"/>
    </location>
</feature>
<dbReference type="Proteomes" id="UP000077202">
    <property type="component" value="Unassembled WGS sequence"/>
</dbReference>
<feature type="region of interest" description="Disordered" evidence="2">
    <location>
        <begin position="20"/>
        <end position="49"/>
    </location>
</feature>
<proteinExistence type="predicted"/>
<reference evidence="3" key="1">
    <citation type="submission" date="2016-03" db="EMBL/GenBank/DDBJ databases">
        <title>Mechanisms controlling the formation of the plant cell surface in tip-growing cells are functionally conserved among land plants.</title>
        <authorList>
            <person name="Honkanen S."/>
            <person name="Jones V.A."/>
            <person name="Morieri G."/>
            <person name="Champion C."/>
            <person name="Hetherington A.J."/>
            <person name="Kelly S."/>
            <person name="Saint-Marcoux D."/>
            <person name="Proust H."/>
            <person name="Prescott H."/>
            <person name="Dolan L."/>
        </authorList>
    </citation>
    <scope>NUCLEOTIDE SEQUENCE [LARGE SCALE GENOMIC DNA]</scope>
    <source>
        <tissue evidence="3">Whole gametophyte</tissue>
    </source>
</reference>
<gene>
    <name evidence="3" type="ORF">AXG93_1040s1490</name>
</gene>
<sequence>MVLLTKNEDKRFSKKRKILELESDGGTEEEDDTQGKEITREAAQEPVRVEERQEQLQAKKMETKVLWLNLAKKKELRTKEELRIKDLRREIVAMKTERMELRVRIGVRTEAHNKELQLANELMASLAEQMKKHEVELASWATKLMAKSSEIECRVKLDAIGCESS</sequence>
<dbReference type="EMBL" id="LVLJ01003850">
    <property type="protein sequence ID" value="OAE19485.1"/>
    <property type="molecule type" value="Genomic_DNA"/>
</dbReference>
<organism evidence="3 4">
    <name type="scientific">Marchantia polymorpha subsp. ruderalis</name>
    <dbReference type="NCBI Taxonomy" id="1480154"/>
    <lineage>
        <taxon>Eukaryota</taxon>
        <taxon>Viridiplantae</taxon>
        <taxon>Streptophyta</taxon>
        <taxon>Embryophyta</taxon>
        <taxon>Marchantiophyta</taxon>
        <taxon>Marchantiopsida</taxon>
        <taxon>Marchantiidae</taxon>
        <taxon>Marchantiales</taxon>
        <taxon>Marchantiaceae</taxon>
        <taxon>Marchantia</taxon>
    </lineage>
</organism>
<evidence type="ECO:0000313" key="4">
    <source>
        <dbReference type="Proteomes" id="UP000077202"/>
    </source>
</evidence>
<comment type="caution">
    <text evidence="3">The sequence shown here is derived from an EMBL/GenBank/DDBJ whole genome shotgun (WGS) entry which is preliminary data.</text>
</comment>
<dbReference type="AlphaFoldDB" id="A0A176VHT6"/>
<protein>
    <submittedName>
        <fullName evidence="3">Uncharacterized protein</fullName>
    </submittedName>
</protein>
<accession>A0A176VHT6</accession>
<feature type="coiled-coil region" evidence="1">
    <location>
        <begin position="70"/>
        <end position="143"/>
    </location>
</feature>
<evidence type="ECO:0000256" key="2">
    <source>
        <dbReference type="SAM" id="MobiDB-lite"/>
    </source>
</evidence>
<keyword evidence="1" id="KW-0175">Coiled coil</keyword>
<evidence type="ECO:0000313" key="3">
    <source>
        <dbReference type="EMBL" id="OAE19485.1"/>
    </source>
</evidence>